<dbReference type="SUPFAM" id="SSF50370">
    <property type="entry name" value="Ricin B-like lectins"/>
    <property type="match status" value="1"/>
</dbReference>
<proteinExistence type="predicted"/>
<keyword evidence="4" id="KW-1185">Reference proteome</keyword>
<dbReference type="EMBL" id="ML210379">
    <property type="protein sequence ID" value="TFK18778.1"/>
    <property type="molecule type" value="Genomic_DNA"/>
</dbReference>
<dbReference type="SMART" id="SM00458">
    <property type="entry name" value="RICIN"/>
    <property type="match status" value="1"/>
</dbReference>
<dbReference type="SUPFAM" id="SSF49870">
    <property type="entry name" value="Osmotin, thaumatin-like protein"/>
    <property type="match status" value="1"/>
</dbReference>
<name>A0A5C3KSL4_COPMA</name>
<feature type="chain" id="PRO_5022835169" evidence="1">
    <location>
        <begin position="27"/>
        <end position="318"/>
    </location>
</feature>
<dbReference type="Gene3D" id="2.80.10.50">
    <property type="match status" value="1"/>
</dbReference>
<evidence type="ECO:0000256" key="1">
    <source>
        <dbReference type="SAM" id="SignalP"/>
    </source>
</evidence>
<dbReference type="GO" id="GO:0030246">
    <property type="term" value="F:carbohydrate binding"/>
    <property type="evidence" value="ECO:0007669"/>
    <property type="project" value="UniProtKB-KW"/>
</dbReference>
<dbReference type="InterPro" id="IPR000772">
    <property type="entry name" value="Ricin_B_lectin"/>
</dbReference>
<keyword evidence="1" id="KW-0732">Signal</keyword>
<keyword evidence="3" id="KW-0430">Lectin</keyword>
<protein>
    <submittedName>
        <fullName evidence="3">Ricin B-like lectin</fullName>
    </submittedName>
</protein>
<dbReference type="PROSITE" id="PS50231">
    <property type="entry name" value="RICIN_B_LECTIN"/>
    <property type="match status" value="1"/>
</dbReference>
<accession>A0A5C3KSL4</accession>
<evidence type="ECO:0000259" key="2">
    <source>
        <dbReference type="SMART" id="SM00458"/>
    </source>
</evidence>
<dbReference type="AlphaFoldDB" id="A0A5C3KSL4"/>
<sequence length="318" mass="34162">MTFKPFLTTALWVGLLALNNILTARADREFTISNSCPDPIPVYINGESQGVIEPGQDINRTVADDWTGLIFTNFRAPGGISGLGTTRAGFVNQAGYYYLVKDPSNFNVGVAVLPYEDVGILQNNGFCTRLSCSSPLCANAFAESLAQFPVPIPNVPPESPLFECSTTGYNVQFCPSGTYPRVDGTGRLHPNGNAGKCMTARLDTTGGRAINGTLVQISDCDDSPSQSWSLTPGSTSVRLAGTQFCLDAGSIPEDYTPLKVWLCIENLPAQGWIYTPQSQLILQSAGLCTDLANGEIWNGNSVRTRPCTTTGRQIWTIS</sequence>
<reference evidence="3 4" key="1">
    <citation type="journal article" date="2019" name="Nat. Ecol. Evol.">
        <title>Megaphylogeny resolves global patterns of mushroom evolution.</title>
        <authorList>
            <person name="Varga T."/>
            <person name="Krizsan K."/>
            <person name="Foldi C."/>
            <person name="Dima B."/>
            <person name="Sanchez-Garcia M."/>
            <person name="Sanchez-Ramirez S."/>
            <person name="Szollosi G.J."/>
            <person name="Szarkandi J.G."/>
            <person name="Papp V."/>
            <person name="Albert L."/>
            <person name="Andreopoulos W."/>
            <person name="Angelini C."/>
            <person name="Antonin V."/>
            <person name="Barry K.W."/>
            <person name="Bougher N.L."/>
            <person name="Buchanan P."/>
            <person name="Buyck B."/>
            <person name="Bense V."/>
            <person name="Catcheside P."/>
            <person name="Chovatia M."/>
            <person name="Cooper J."/>
            <person name="Damon W."/>
            <person name="Desjardin D."/>
            <person name="Finy P."/>
            <person name="Geml J."/>
            <person name="Haridas S."/>
            <person name="Hughes K."/>
            <person name="Justo A."/>
            <person name="Karasinski D."/>
            <person name="Kautmanova I."/>
            <person name="Kiss B."/>
            <person name="Kocsube S."/>
            <person name="Kotiranta H."/>
            <person name="LaButti K.M."/>
            <person name="Lechner B.E."/>
            <person name="Liimatainen K."/>
            <person name="Lipzen A."/>
            <person name="Lukacs Z."/>
            <person name="Mihaltcheva S."/>
            <person name="Morgado L.N."/>
            <person name="Niskanen T."/>
            <person name="Noordeloos M.E."/>
            <person name="Ohm R.A."/>
            <person name="Ortiz-Santana B."/>
            <person name="Ovrebo C."/>
            <person name="Racz N."/>
            <person name="Riley R."/>
            <person name="Savchenko A."/>
            <person name="Shiryaev A."/>
            <person name="Soop K."/>
            <person name="Spirin V."/>
            <person name="Szebenyi C."/>
            <person name="Tomsovsky M."/>
            <person name="Tulloss R.E."/>
            <person name="Uehling J."/>
            <person name="Grigoriev I.V."/>
            <person name="Vagvolgyi C."/>
            <person name="Papp T."/>
            <person name="Martin F.M."/>
            <person name="Miettinen O."/>
            <person name="Hibbett D.S."/>
            <person name="Nagy L.G."/>
        </authorList>
    </citation>
    <scope>NUCLEOTIDE SEQUENCE [LARGE SCALE GENOMIC DNA]</scope>
    <source>
        <strain evidence="3 4">CBS 121175</strain>
    </source>
</reference>
<dbReference type="CDD" id="cd00161">
    <property type="entry name" value="beta-trefoil_Ricin-like"/>
    <property type="match status" value="1"/>
</dbReference>
<feature type="signal peptide" evidence="1">
    <location>
        <begin position="1"/>
        <end position="26"/>
    </location>
</feature>
<evidence type="ECO:0000313" key="3">
    <source>
        <dbReference type="EMBL" id="TFK18778.1"/>
    </source>
</evidence>
<dbReference type="InterPro" id="IPR037176">
    <property type="entry name" value="Osmotin/thaumatin-like_sf"/>
</dbReference>
<evidence type="ECO:0000313" key="4">
    <source>
        <dbReference type="Proteomes" id="UP000307440"/>
    </source>
</evidence>
<organism evidence="3 4">
    <name type="scientific">Coprinopsis marcescibilis</name>
    <name type="common">Agaric fungus</name>
    <name type="synonym">Psathyrella marcescibilis</name>
    <dbReference type="NCBI Taxonomy" id="230819"/>
    <lineage>
        <taxon>Eukaryota</taxon>
        <taxon>Fungi</taxon>
        <taxon>Dikarya</taxon>
        <taxon>Basidiomycota</taxon>
        <taxon>Agaricomycotina</taxon>
        <taxon>Agaricomycetes</taxon>
        <taxon>Agaricomycetidae</taxon>
        <taxon>Agaricales</taxon>
        <taxon>Agaricineae</taxon>
        <taxon>Psathyrellaceae</taxon>
        <taxon>Coprinopsis</taxon>
    </lineage>
</organism>
<gene>
    <name evidence="3" type="ORF">FA15DRAFT_675043</name>
</gene>
<feature type="domain" description="Ricin B lectin" evidence="2">
    <location>
        <begin position="185"/>
        <end position="318"/>
    </location>
</feature>
<dbReference type="Pfam" id="PF00652">
    <property type="entry name" value="Ricin_B_lectin"/>
    <property type="match status" value="1"/>
</dbReference>
<dbReference type="OrthoDB" id="6770063at2759"/>
<dbReference type="Proteomes" id="UP000307440">
    <property type="component" value="Unassembled WGS sequence"/>
</dbReference>
<dbReference type="InterPro" id="IPR035992">
    <property type="entry name" value="Ricin_B-like_lectins"/>
</dbReference>